<feature type="signal peptide" evidence="3">
    <location>
        <begin position="1"/>
        <end position="24"/>
    </location>
</feature>
<protein>
    <submittedName>
        <fullName evidence="4">TIGR03503 family protein</fullName>
    </submittedName>
</protein>
<feature type="chain" id="PRO_5026291808" evidence="3">
    <location>
        <begin position="25"/>
        <end position="450"/>
    </location>
</feature>
<dbReference type="Proteomes" id="UP000502608">
    <property type="component" value="Chromosome"/>
</dbReference>
<dbReference type="KEGG" id="saes:HBH39_08720"/>
<dbReference type="NCBIfam" id="NF041940">
    <property type="entry name" value="choice_anch_X"/>
    <property type="match status" value="1"/>
</dbReference>
<name>A0A6G9QL18_9GAMM</name>
<evidence type="ECO:0000256" key="2">
    <source>
        <dbReference type="SAM" id="Phobius"/>
    </source>
</evidence>
<evidence type="ECO:0000256" key="3">
    <source>
        <dbReference type="SAM" id="SignalP"/>
    </source>
</evidence>
<accession>A0A6G9QL18</accession>
<evidence type="ECO:0000313" key="4">
    <source>
        <dbReference type="EMBL" id="QIR14559.1"/>
    </source>
</evidence>
<keyword evidence="2" id="KW-0472">Membrane</keyword>
<dbReference type="EMBL" id="CP050313">
    <property type="protein sequence ID" value="QIR14559.1"/>
    <property type="molecule type" value="Genomic_DNA"/>
</dbReference>
<feature type="compositionally biased region" description="Basic and acidic residues" evidence="1">
    <location>
        <begin position="420"/>
        <end position="431"/>
    </location>
</feature>
<proteinExistence type="predicted"/>
<feature type="region of interest" description="Disordered" evidence="1">
    <location>
        <begin position="420"/>
        <end position="450"/>
    </location>
</feature>
<dbReference type="PROSITE" id="PS51257">
    <property type="entry name" value="PROKAR_LIPOPROTEIN"/>
    <property type="match status" value="1"/>
</dbReference>
<dbReference type="RefSeq" id="WP_167677440.1">
    <property type="nucleotide sequence ID" value="NZ_CP050313.1"/>
</dbReference>
<feature type="transmembrane region" description="Helical" evidence="2">
    <location>
        <begin position="380"/>
        <end position="402"/>
    </location>
</feature>
<evidence type="ECO:0000313" key="5">
    <source>
        <dbReference type="Proteomes" id="UP000502608"/>
    </source>
</evidence>
<organism evidence="4 5">
    <name type="scientific">Shewanella aestuarii</name>
    <dbReference type="NCBI Taxonomy" id="1028752"/>
    <lineage>
        <taxon>Bacteria</taxon>
        <taxon>Pseudomonadati</taxon>
        <taxon>Pseudomonadota</taxon>
        <taxon>Gammaproteobacteria</taxon>
        <taxon>Alteromonadales</taxon>
        <taxon>Shewanellaceae</taxon>
        <taxon>Shewanella</taxon>
    </lineage>
</organism>
<dbReference type="InterPro" id="IPR020010">
    <property type="entry name" value="CHP03503"/>
</dbReference>
<gene>
    <name evidence="4" type="ORF">HBH39_08720</name>
</gene>
<reference evidence="4 5" key="1">
    <citation type="submission" date="2020-03" db="EMBL/GenBank/DDBJ databases">
        <title>Complete genome sequence of Shewanella sp.</title>
        <authorList>
            <person name="Kim Y.-S."/>
            <person name="Kim S.-J."/>
            <person name="Jung H.-K."/>
            <person name="Kim K.-H."/>
        </authorList>
    </citation>
    <scope>NUCLEOTIDE SEQUENCE [LARGE SCALE GENOMIC DNA]</scope>
    <source>
        <strain evidence="4 5">PN3F2</strain>
    </source>
</reference>
<keyword evidence="3" id="KW-0732">Signal</keyword>
<keyword evidence="2" id="KW-1133">Transmembrane helix</keyword>
<evidence type="ECO:0000256" key="1">
    <source>
        <dbReference type="SAM" id="MobiDB-lite"/>
    </source>
</evidence>
<sequence length="450" mass="50343">MQWLRLSFFSSVLFFACAISVSQASTETTPSQEFAGYVPASYAMELKNRFRIDHKVEQVTLIIQRNYGSSPVVVVLPDGSKWYASRHPESVKWLDGITGDFISIKNPMPGPWQLLGDILPDSKIEKVSDINIDVEPLPQPLYQGERLKVTARLTADDLTMRMPGLEYMVEWTSKFISDHRPGDDNFATGTIIVGAYKDNGEGLDEKPDDGVFTGSKNLDQPAGHYTFKVTARNNIFEREFTMPFLLSRQPVTVKMIAPEDPLQGTWHLQLQVDEAEVLLSQTHFHFELVGPAGLQLPIVLLDMPKPELMLALPRVTEFGSYRVKGTVVSTTIRGREIFLSIPEMFFNLIEPPEPPPSQEELDARAAAIAAVEEAKARENAIFWIVAVNIGLLILGIVALIIWRKKQSLAKAIAAAELRLQQENKDKPKTESSEGQLDLDDLDLTIPDEKL</sequence>
<keyword evidence="2" id="KW-0812">Transmembrane</keyword>
<dbReference type="NCBIfam" id="TIGR03503">
    <property type="entry name" value="TIGR03503 family protein"/>
    <property type="match status" value="1"/>
</dbReference>
<dbReference type="AlphaFoldDB" id="A0A6G9QL18"/>
<keyword evidence="5" id="KW-1185">Reference proteome</keyword>